<dbReference type="Proteomes" id="UP000615326">
    <property type="component" value="Unassembled WGS sequence"/>
</dbReference>
<dbReference type="InterPro" id="IPR029044">
    <property type="entry name" value="Nucleotide-diphossugar_trans"/>
</dbReference>
<proteinExistence type="predicted"/>
<dbReference type="EMBL" id="WOSW01000015">
    <property type="protein sequence ID" value="NHO32735.1"/>
    <property type="molecule type" value="Genomic_DNA"/>
</dbReference>
<organism evidence="1 2">
    <name type="scientific">Acetobacter fallax</name>
    <dbReference type="NCBI Taxonomy" id="1737473"/>
    <lineage>
        <taxon>Bacteria</taxon>
        <taxon>Pseudomonadati</taxon>
        <taxon>Pseudomonadota</taxon>
        <taxon>Alphaproteobacteria</taxon>
        <taxon>Acetobacterales</taxon>
        <taxon>Acetobacteraceae</taxon>
        <taxon>Acetobacter</taxon>
    </lineage>
</organism>
<gene>
    <name evidence="1" type="ORF">GOB84_09220</name>
</gene>
<name>A0ABX0K9V8_9PROT</name>
<dbReference type="Pfam" id="PF13704">
    <property type="entry name" value="Glyco_tranf_2_4"/>
    <property type="match status" value="1"/>
</dbReference>
<protein>
    <submittedName>
        <fullName evidence="1">Uncharacterized protein</fullName>
    </submittedName>
</protein>
<keyword evidence="2" id="KW-1185">Reference proteome</keyword>
<reference evidence="1 2" key="1">
    <citation type="journal article" date="2020" name="Int. J. Syst. Evol. Microbiol.">
        <title>Novel acetic acid bacteria from cider fermentations: Acetobacter conturbans sp. nov. and Acetobacter fallax sp. nov.</title>
        <authorList>
            <person name="Sombolestani A.S."/>
            <person name="Cleenwerck I."/>
            <person name="Cnockaert M."/>
            <person name="Borremans W."/>
            <person name="Wieme A.D."/>
            <person name="De Vuyst L."/>
            <person name="Vandamme P."/>
        </authorList>
    </citation>
    <scope>NUCLEOTIDE SEQUENCE [LARGE SCALE GENOMIC DNA]</scope>
    <source>
        <strain evidence="1 2">LMG 1637</strain>
    </source>
</reference>
<dbReference type="SUPFAM" id="SSF53448">
    <property type="entry name" value="Nucleotide-diphospho-sugar transferases"/>
    <property type="match status" value="1"/>
</dbReference>
<sequence>MGGISDEFAKKAIDAYGRLRSGEFWAINDTVEVEGLRNAGFFMIVKDSADTVRINLEHHFRLGFRRFFILDNNSTDGTGELILEFRKTYPEAKVCYITDFQVAFFQARKMAALAAFAEAYLSADPVPLEWLFFVDADEFITCCTRDGERAAAAFNAILQDRQNRVLVLNWAHSALYSKADQCVTTFGETLGTTTFSVCRTIDIHVTKVAVRTGYGLTPEDGNHFVNDFAMSEDCLKSMTEAGFMMLHFPMRSTNQIRRKVDQGVAGLGDTDLPESTGAHWRHYHRLYTTHGEDVLRQILMEHVNGCL</sequence>
<dbReference type="RefSeq" id="WP_173577266.1">
    <property type="nucleotide sequence ID" value="NZ_WOSW01000015.1"/>
</dbReference>
<evidence type="ECO:0000313" key="2">
    <source>
        <dbReference type="Proteomes" id="UP000615326"/>
    </source>
</evidence>
<dbReference type="Gene3D" id="3.90.550.10">
    <property type="entry name" value="Spore Coat Polysaccharide Biosynthesis Protein SpsA, Chain A"/>
    <property type="match status" value="1"/>
</dbReference>
<comment type="caution">
    <text evidence="1">The sequence shown here is derived from an EMBL/GenBank/DDBJ whole genome shotgun (WGS) entry which is preliminary data.</text>
</comment>
<evidence type="ECO:0000313" key="1">
    <source>
        <dbReference type="EMBL" id="NHO32735.1"/>
    </source>
</evidence>
<accession>A0ABX0K9V8</accession>